<evidence type="ECO:0000256" key="2">
    <source>
        <dbReference type="SAM" id="Phobius"/>
    </source>
</evidence>
<organism evidence="3 4">
    <name type="scientific">Mycena metata</name>
    <dbReference type="NCBI Taxonomy" id="1033252"/>
    <lineage>
        <taxon>Eukaryota</taxon>
        <taxon>Fungi</taxon>
        <taxon>Dikarya</taxon>
        <taxon>Basidiomycota</taxon>
        <taxon>Agaricomycotina</taxon>
        <taxon>Agaricomycetes</taxon>
        <taxon>Agaricomycetidae</taxon>
        <taxon>Agaricales</taxon>
        <taxon>Marasmiineae</taxon>
        <taxon>Mycenaceae</taxon>
        <taxon>Mycena</taxon>
    </lineage>
</organism>
<feature type="transmembrane region" description="Helical" evidence="2">
    <location>
        <begin position="218"/>
        <end position="235"/>
    </location>
</feature>
<reference evidence="3" key="1">
    <citation type="submission" date="2023-03" db="EMBL/GenBank/DDBJ databases">
        <title>Massive genome expansion in bonnet fungi (Mycena s.s.) driven by repeated elements and novel gene families across ecological guilds.</title>
        <authorList>
            <consortium name="Lawrence Berkeley National Laboratory"/>
            <person name="Harder C.B."/>
            <person name="Miyauchi S."/>
            <person name="Viragh M."/>
            <person name="Kuo A."/>
            <person name="Thoen E."/>
            <person name="Andreopoulos B."/>
            <person name="Lu D."/>
            <person name="Skrede I."/>
            <person name="Drula E."/>
            <person name="Henrissat B."/>
            <person name="Morin E."/>
            <person name="Kohler A."/>
            <person name="Barry K."/>
            <person name="LaButti K."/>
            <person name="Morin E."/>
            <person name="Salamov A."/>
            <person name="Lipzen A."/>
            <person name="Mereny Z."/>
            <person name="Hegedus B."/>
            <person name="Baldrian P."/>
            <person name="Stursova M."/>
            <person name="Weitz H."/>
            <person name="Taylor A."/>
            <person name="Grigoriev I.V."/>
            <person name="Nagy L.G."/>
            <person name="Martin F."/>
            <person name="Kauserud H."/>
        </authorList>
    </citation>
    <scope>NUCLEOTIDE SEQUENCE</scope>
    <source>
        <strain evidence="3">CBHHK182m</strain>
    </source>
</reference>
<feature type="region of interest" description="Disordered" evidence="1">
    <location>
        <begin position="34"/>
        <end position="63"/>
    </location>
</feature>
<accession>A0AAD7NS08</accession>
<evidence type="ECO:0000313" key="3">
    <source>
        <dbReference type="EMBL" id="KAJ7773139.1"/>
    </source>
</evidence>
<keyword evidence="2" id="KW-1133">Transmembrane helix</keyword>
<gene>
    <name evidence="3" type="ORF">B0H16DRAFT_1450984</name>
</gene>
<dbReference type="Proteomes" id="UP001215598">
    <property type="component" value="Unassembled WGS sequence"/>
</dbReference>
<protein>
    <submittedName>
        <fullName evidence="3">Uncharacterized protein</fullName>
    </submittedName>
</protein>
<proteinExistence type="predicted"/>
<evidence type="ECO:0000256" key="1">
    <source>
        <dbReference type="SAM" id="MobiDB-lite"/>
    </source>
</evidence>
<keyword evidence="2" id="KW-0812">Transmembrane</keyword>
<evidence type="ECO:0000313" key="4">
    <source>
        <dbReference type="Proteomes" id="UP001215598"/>
    </source>
</evidence>
<keyword evidence="4" id="KW-1185">Reference proteome</keyword>
<comment type="caution">
    <text evidence="3">The sequence shown here is derived from an EMBL/GenBank/DDBJ whole genome shotgun (WGS) entry which is preliminary data.</text>
</comment>
<keyword evidence="2" id="KW-0472">Membrane</keyword>
<sequence length="237" mass="26304">MNHMDESEAVGREMGNKSLISLDANDSAIRKITFQKGRGNNNPNHGPTPPCRRGHQVHPSPDRTIGKQALEFVYESRRLKRPVLLNEVGSAQDIAFLQCILCATPIVRPYPGSDRPPGTSKPNRHFAVTPAERRDEQPVNDMSVFLLAESTALARIYSESGSRGRSGMVRQIGTKVDSPEMTDMKSYVYPADDDHREYVKIMVLAQVHKTGINKPKHIPCLNGIVGVALFVLVYFPS</sequence>
<dbReference type="EMBL" id="JARKIB010000013">
    <property type="protein sequence ID" value="KAJ7773139.1"/>
    <property type="molecule type" value="Genomic_DNA"/>
</dbReference>
<dbReference type="AlphaFoldDB" id="A0AAD7NS08"/>
<feature type="compositionally biased region" description="Basic and acidic residues" evidence="1">
    <location>
        <begin position="1"/>
        <end position="15"/>
    </location>
</feature>
<name>A0AAD7NS08_9AGAR</name>
<feature type="region of interest" description="Disordered" evidence="1">
    <location>
        <begin position="1"/>
        <end position="22"/>
    </location>
</feature>